<protein>
    <submittedName>
        <fullName evidence="1">Uncharacterized protein</fullName>
    </submittedName>
</protein>
<comment type="caution">
    <text evidence="1">The sequence shown here is derived from an EMBL/GenBank/DDBJ whole genome shotgun (WGS) entry which is preliminary data.</text>
</comment>
<organism evidence="1 2">
    <name type="scientific">Entomophthora muscae</name>
    <dbReference type="NCBI Taxonomy" id="34485"/>
    <lineage>
        <taxon>Eukaryota</taxon>
        <taxon>Fungi</taxon>
        <taxon>Fungi incertae sedis</taxon>
        <taxon>Zoopagomycota</taxon>
        <taxon>Entomophthoromycotina</taxon>
        <taxon>Entomophthoromycetes</taxon>
        <taxon>Entomophthorales</taxon>
        <taxon>Entomophthoraceae</taxon>
        <taxon>Entomophthora</taxon>
    </lineage>
</organism>
<evidence type="ECO:0000313" key="2">
    <source>
        <dbReference type="Proteomes" id="UP001165960"/>
    </source>
</evidence>
<evidence type="ECO:0000313" key="1">
    <source>
        <dbReference type="EMBL" id="KAJ9066870.1"/>
    </source>
</evidence>
<proteinExistence type="predicted"/>
<name>A0ACC2SX56_9FUNG</name>
<sequence>MADKRPWAGGPTMDPLDDALGKVNFALNVVSAVCGLLAVVIIGGCMSCRSMDRVSIRFTLAISVVDVVKSLAIVFYNDYSQDDALCTGLSFVINCLTLVYIFLNTAVALNLQLVFCHGMMLDIEGLLWAGSIGIPVVLLAVPLAAGKLGLQEENGFCEFRNSSSGEGILYSWVFFISWGLLACCYCTVAVVMIVVQLRKKINVLDRVILIRTSSRDAIARDNLALRNRIGKLIGRISLYCVLPLVTQVPSLVLRGLMFYTEEFNAVLIFVAVIGTAIPGILNLLVLLIDPAFAGALESIFRKKGWKVPPFLDSRLPSEKSPRPRDLIMNIISELSEAARQPSVQPSAEIGYFEPLKRNSCLPPHTPTLNRRGPKFFSWFTPYTPSIEPNFFEFTPNTHSHHNPRSTSKDLILDDDLSSIDLPCHRYTQEAEAFIRKI</sequence>
<dbReference type="EMBL" id="QTSX02004274">
    <property type="protein sequence ID" value="KAJ9066870.1"/>
    <property type="molecule type" value="Genomic_DNA"/>
</dbReference>
<keyword evidence="2" id="KW-1185">Reference proteome</keyword>
<gene>
    <name evidence="1" type="ORF">DSO57_1005251</name>
</gene>
<dbReference type="Proteomes" id="UP001165960">
    <property type="component" value="Unassembled WGS sequence"/>
</dbReference>
<reference evidence="1" key="1">
    <citation type="submission" date="2022-04" db="EMBL/GenBank/DDBJ databases">
        <title>Genome of the entomopathogenic fungus Entomophthora muscae.</title>
        <authorList>
            <person name="Elya C."/>
            <person name="Lovett B.R."/>
            <person name="Lee E."/>
            <person name="Macias A.M."/>
            <person name="Hajek A.E."/>
            <person name="De Bivort B.L."/>
            <person name="Kasson M.T."/>
            <person name="De Fine Licht H.H."/>
            <person name="Stajich J.E."/>
        </authorList>
    </citation>
    <scope>NUCLEOTIDE SEQUENCE</scope>
    <source>
        <strain evidence="1">Berkeley</strain>
    </source>
</reference>
<accession>A0ACC2SX56</accession>